<evidence type="ECO:0000256" key="6">
    <source>
        <dbReference type="RuleBase" id="RU000481"/>
    </source>
</evidence>
<organism evidence="8 9">
    <name type="scientific">Eiseniibacteriota bacterium</name>
    <dbReference type="NCBI Taxonomy" id="2212470"/>
    <lineage>
        <taxon>Bacteria</taxon>
        <taxon>Candidatus Eiseniibacteriota</taxon>
    </lineage>
</organism>
<evidence type="ECO:0000256" key="1">
    <source>
        <dbReference type="ARBA" id="ARBA00001933"/>
    </source>
</evidence>
<dbReference type="Gene3D" id="3.40.640.10">
    <property type="entry name" value="Type I PLP-dependent aspartate aminotransferase-like (Major domain)"/>
    <property type="match status" value="1"/>
</dbReference>
<keyword evidence="5" id="KW-0663">Pyridoxal phosphate</keyword>
<evidence type="ECO:0000256" key="3">
    <source>
        <dbReference type="ARBA" id="ARBA00022576"/>
    </source>
</evidence>
<dbReference type="AlphaFoldDB" id="A0A538SWL7"/>
<evidence type="ECO:0000259" key="7">
    <source>
        <dbReference type="Pfam" id="PF00155"/>
    </source>
</evidence>
<dbReference type="Gene3D" id="3.90.1150.10">
    <property type="entry name" value="Aspartate Aminotransferase, domain 1"/>
    <property type="match status" value="1"/>
</dbReference>
<feature type="domain" description="Aminotransferase class I/classII large" evidence="7">
    <location>
        <begin position="32"/>
        <end position="361"/>
    </location>
</feature>
<protein>
    <recommendedName>
        <fullName evidence="6">Aminotransferase</fullName>
        <ecNumber evidence="6">2.6.1.-</ecNumber>
    </recommendedName>
</protein>
<dbReference type="CDD" id="cd00609">
    <property type="entry name" value="AAT_like"/>
    <property type="match status" value="1"/>
</dbReference>
<gene>
    <name evidence="8" type="ORF">E6K74_02155</name>
</gene>
<reference evidence="8 9" key="1">
    <citation type="journal article" date="2019" name="Nat. Microbiol.">
        <title>Mediterranean grassland soil C-N compound turnover is dependent on rainfall and depth, and is mediated by genomically divergent microorganisms.</title>
        <authorList>
            <person name="Diamond S."/>
            <person name="Andeer P.F."/>
            <person name="Li Z."/>
            <person name="Crits-Christoph A."/>
            <person name="Burstein D."/>
            <person name="Anantharaman K."/>
            <person name="Lane K.R."/>
            <person name="Thomas B.C."/>
            <person name="Pan C."/>
            <person name="Northen T.R."/>
            <person name="Banfield J.F."/>
        </authorList>
    </citation>
    <scope>NUCLEOTIDE SEQUENCE [LARGE SCALE GENOMIC DNA]</scope>
    <source>
        <strain evidence="8">WS_4</strain>
    </source>
</reference>
<evidence type="ECO:0000256" key="2">
    <source>
        <dbReference type="ARBA" id="ARBA00007441"/>
    </source>
</evidence>
<evidence type="ECO:0000313" key="9">
    <source>
        <dbReference type="Proteomes" id="UP000319829"/>
    </source>
</evidence>
<dbReference type="InterPro" id="IPR015424">
    <property type="entry name" value="PyrdxlP-dep_Trfase"/>
</dbReference>
<dbReference type="PANTHER" id="PTHR46383:SF1">
    <property type="entry name" value="ASPARTATE AMINOTRANSFERASE"/>
    <property type="match status" value="1"/>
</dbReference>
<dbReference type="InterPro" id="IPR015422">
    <property type="entry name" value="PyrdxlP-dep_Trfase_small"/>
</dbReference>
<dbReference type="GO" id="GO:0030170">
    <property type="term" value="F:pyridoxal phosphate binding"/>
    <property type="evidence" value="ECO:0007669"/>
    <property type="project" value="InterPro"/>
</dbReference>
<name>A0A538SWL7_UNCEI</name>
<dbReference type="InterPro" id="IPR015421">
    <property type="entry name" value="PyrdxlP-dep_Trfase_major"/>
</dbReference>
<dbReference type="NCBIfam" id="NF005744">
    <property type="entry name" value="PRK07568.1"/>
    <property type="match status" value="1"/>
</dbReference>
<dbReference type="InterPro" id="IPR050596">
    <property type="entry name" value="AspAT/PAT-like"/>
</dbReference>
<dbReference type="Pfam" id="PF00155">
    <property type="entry name" value="Aminotran_1_2"/>
    <property type="match status" value="1"/>
</dbReference>
<dbReference type="InterPro" id="IPR004838">
    <property type="entry name" value="NHTrfase_class1_PyrdxlP-BS"/>
</dbReference>
<dbReference type="GO" id="GO:0008483">
    <property type="term" value="F:transaminase activity"/>
    <property type="evidence" value="ECO:0007669"/>
    <property type="project" value="UniProtKB-KW"/>
</dbReference>
<sequence>MNVSSRGVKAQASPIRRLAPYADQAVRSGRKVYYLNIGQPDIPTPEIVMERIRTYPGKYVPYSPSGGIPEFVEAMSRYYAQHGLEVAPKEMITTVGGSEALQFAFWALFNPGDEVILFEPFYTNYATMALLAGVDVKPIPCDGRTGYHLPPIEAIERAAGPRTKGILLCAPSNPTGTAYTAAEVDAICDLAKRLDLWIITDEAYREFIYDGMKHESPMTRPAVAERVVLVDSISKRLNMCGARVGTLVSKNAAVREAALKFAQARLSPPTLGQWAAAVIDKVPASYTQSVVAEYRKRRDLVLDGLAGIPGAFARKPEGAFYLMAELPVADAEEFVIWMLKEYKKDNATVMVAPGDGFYATPGRGKNEIRFAYVLEADALRKSMDILKGALEAYPVKVAP</sequence>
<dbReference type="Proteomes" id="UP000319829">
    <property type="component" value="Unassembled WGS sequence"/>
</dbReference>
<dbReference type="GO" id="GO:0006520">
    <property type="term" value="P:amino acid metabolic process"/>
    <property type="evidence" value="ECO:0007669"/>
    <property type="project" value="InterPro"/>
</dbReference>
<accession>A0A538SWL7</accession>
<dbReference type="SUPFAM" id="SSF53383">
    <property type="entry name" value="PLP-dependent transferases"/>
    <property type="match status" value="1"/>
</dbReference>
<evidence type="ECO:0000313" key="8">
    <source>
        <dbReference type="EMBL" id="TMQ55793.1"/>
    </source>
</evidence>
<proteinExistence type="inferred from homology"/>
<keyword evidence="3 6" id="KW-0032">Aminotransferase</keyword>
<dbReference type="InterPro" id="IPR004839">
    <property type="entry name" value="Aminotransferase_I/II_large"/>
</dbReference>
<comment type="cofactor">
    <cofactor evidence="1 6">
        <name>pyridoxal 5'-phosphate</name>
        <dbReference type="ChEBI" id="CHEBI:597326"/>
    </cofactor>
</comment>
<dbReference type="PROSITE" id="PS00105">
    <property type="entry name" value="AA_TRANSFER_CLASS_1"/>
    <property type="match status" value="1"/>
</dbReference>
<dbReference type="EMBL" id="VBOU01000014">
    <property type="protein sequence ID" value="TMQ55793.1"/>
    <property type="molecule type" value="Genomic_DNA"/>
</dbReference>
<comment type="similarity">
    <text evidence="2 6">Belongs to the class-I pyridoxal-phosphate-dependent aminotransferase family.</text>
</comment>
<evidence type="ECO:0000256" key="5">
    <source>
        <dbReference type="ARBA" id="ARBA00022898"/>
    </source>
</evidence>
<dbReference type="EC" id="2.6.1.-" evidence="6"/>
<evidence type="ECO:0000256" key="4">
    <source>
        <dbReference type="ARBA" id="ARBA00022679"/>
    </source>
</evidence>
<comment type="caution">
    <text evidence="8">The sequence shown here is derived from an EMBL/GenBank/DDBJ whole genome shotgun (WGS) entry which is preliminary data.</text>
</comment>
<keyword evidence="4 6" id="KW-0808">Transferase</keyword>
<dbReference type="PANTHER" id="PTHR46383">
    <property type="entry name" value="ASPARTATE AMINOTRANSFERASE"/>
    <property type="match status" value="1"/>
</dbReference>